<dbReference type="SUPFAM" id="SSF143422">
    <property type="entry name" value="Transposase IS200-like"/>
    <property type="match status" value="1"/>
</dbReference>
<organism evidence="2 3">
    <name type="scientific">Streptomyces milbemycinicus</name>
    <dbReference type="NCBI Taxonomy" id="476552"/>
    <lineage>
        <taxon>Bacteria</taxon>
        <taxon>Bacillati</taxon>
        <taxon>Actinomycetota</taxon>
        <taxon>Actinomycetes</taxon>
        <taxon>Kitasatosporales</taxon>
        <taxon>Streptomycetaceae</taxon>
        <taxon>Streptomyces</taxon>
    </lineage>
</organism>
<proteinExistence type="predicted"/>
<dbReference type="InterPro" id="IPR002686">
    <property type="entry name" value="Transposase_17"/>
</dbReference>
<dbReference type="Pfam" id="PF01797">
    <property type="entry name" value="Y1_Tnp"/>
    <property type="match status" value="1"/>
</dbReference>
<dbReference type="EMBL" id="JBJDQH010000004">
    <property type="protein sequence ID" value="MFK4265683.1"/>
    <property type="molecule type" value="Genomic_DNA"/>
</dbReference>
<accession>A0ABW8LIE4</accession>
<reference evidence="2 3" key="1">
    <citation type="submission" date="2024-11" db="EMBL/GenBank/DDBJ databases">
        <title>The Natural Products Discovery Center: Release of the First 8490 Sequenced Strains for Exploring Actinobacteria Biosynthetic Diversity.</title>
        <authorList>
            <person name="Kalkreuter E."/>
            <person name="Kautsar S.A."/>
            <person name="Yang D."/>
            <person name="Bader C.D."/>
            <person name="Teijaro C.N."/>
            <person name="Fluegel L."/>
            <person name="Davis C.M."/>
            <person name="Simpson J.R."/>
            <person name="Lauterbach L."/>
            <person name="Steele A.D."/>
            <person name="Gui C."/>
            <person name="Meng S."/>
            <person name="Li G."/>
            <person name="Viehrig K."/>
            <person name="Ye F."/>
            <person name="Su P."/>
            <person name="Kiefer A.F."/>
            <person name="Nichols A."/>
            <person name="Cepeda A.J."/>
            <person name="Yan W."/>
            <person name="Fan B."/>
            <person name="Jiang Y."/>
            <person name="Adhikari A."/>
            <person name="Zheng C.-J."/>
            <person name="Schuster L."/>
            <person name="Cowan T.M."/>
            <person name="Smanski M.J."/>
            <person name="Chevrette M.G."/>
            <person name="De Carvalho L.P.S."/>
            <person name="Shen B."/>
        </authorList>
    </citation>
    <scope>NUCLEOTIDE SEQUENCE [LARGE SCALE GENOMIC DNA]</scope>
    <source>
        <strain evidence="2 3">NPDC020863</strain>
    </source>
</reference>
<keyword evidence="3" id="KW-1185">Reference proteome</keyword>
<dbReference type="InterPro" id="IPR036515">
    <property type="entry name" value="Transposase_17_sf"/>
</dbReference>
<dbReference type="PANTHER" id="PTHR33360:SF2">
    <property type="entry name" value="TRANSPOSASE FOR INSERTION SEQUENCE ELEMENT IS200"/>
    <property type="match status" value="1"/>
</dbReference>
<evidence type="ECO:0000313" key="2">
    <source>
        <dbReference type="EMBL" id="MFK4265683.1"/>
    </source>
</evidence>
<feature type="domain" description="Transposase IS200-like" evidence="1">
    <location>
        <begin position="4"/>
        <end position="66"/>
    </location>
</feature>
<evidence type="ECO:0000259" key="1">
    <source>
        <dbReference type="Pfam" id="PF01797"/>
    </source>
</evidence>
<sequence>MTSIPKVRLSKLVNSLKSVSSRYLLKKYDAQVRRQLWGGHFWFSSYVARSCIGAPLTVVRQYIENQQRPV</sequence>
<gene>
    <name evidence="2" type="ORF">ACI2L5_12170</name>
</gene>
<protein>
    <submittedName>
        <fullName evidence="2">Transposase</fullName>
    </submittedName>
</protein>
<dbReference type="Gene3D" id="3.30.70.1290">
    <property type="entry name" value="Transposase IS200-like"/>
    <property type="match status" value="1"/>
</dbReference>
<dbReference type="PANTHER" id="PTHR33360">
    <property type="entry name" value="TRANSPOSASE FOR INSERTION SEQUENCE ELEMENT IS200"/>
    <property type="match status" value="1"/>
</dbReference>
<name>A0ABW8LIE4_9ACTN</name>
<dbReference type="Proteomes" id="UP001620295">
    <property type="component" value="Unassembled WGS sequence"/>
</dbReference>
<comment type="caution">
    <text evidence="2">The sequence shown here is derived from an EMBL/GenBank/DDBJ whole genome shotgun (WGS) entry which is preliminary data.</text>
</comment>
<evidence type="ECO:0000313" key="3">
    <source>
        <dbReference type="Proteomes" id="UP001620295"/>
    </source>
</evidence>
<dbReference type="RefSeq" id="WP_358644560.1">
    <property type="nucleotide sequence ID" value="NZ_JBFAEV010000031.1"/>
</dbReference>